<dbReference type="InterPro" id="IPR036513">
    <property type="entry name" value="STAS_dom_sf"/>
</dbReference>
<dbReference type="SUPFAM" id="SSF52091">
    <property type="entry name" value="SpoIIaa-like"/>
    <property type="match status" value="1"/>
</dbReference>
<feature type="compositionally biased region" description="Low complexity" evidence="1">
    <location>
        <begin position="133"/>
        <end position="142"/>
    </location>
</feature>
<evidence type="ECO:0000259" key="3">
    <source>
        <dbReference type="PROSITE" id="PS50801"/>
    </source>
</evidence>
<feature type="transmembrane region" description="Helical" evidence="2">
    <location>
        <begin position="554"/>
        <end position="572"/>
    </location>
</feature>
<feature type="transmembrane region" description="Helical" evidence="2">
    <location>
        <begin position="709"/>
        <end position="729"/>
    </location>
</feature>
<feature type="domain" description="STAS" evidence="3">
    <location>
        <begin position="872"/>
        <end position="992"/>
    </location>
</feature>
<feature type="transmembrane region" description="Helical" evidence="2">
    <location>
        <begin position="410"/>
        <end position="432"/>
    </location>
</feature>
<dbReference type="InterPro" id="IPR052706">
    <property type="entry name" value="Membrane-Transporter-like"/>
</dbReference>
<feature type="transmembrane region" description="Helical" evidence="2">
    <location>
        <begin position="376"/>
        <end position="398"/>
    </location>
</feature>
<feature type="transmembrane region" description="Helical" evidence="2">
    <location>
        <begin position="769"/>
        <end position="789"/>
    </location>
</feature>
<dbReference type="InterPro" id="IPR014710">
    <property type="entry name" value="RmlC-like_jellyroll"/>
</dbReference>
<dbReference type="Gene3D" id="2.60.120.10">
    <property type="entry name" value="Jelly Rolls"/>
    <property type="match status" value="1"/>
</dbReference>
<dbReference type="InterPro" id="IPR018490">
    <property type="entry name" value="cNMP-bd_dom_sf"/>
</dbReference>
<keyword evidence="2" id="KW-0472">Membrane</keyword>
<dbReference type="Proteomes" id="UP001153069">
    <property type="component" value="Unassembled WGS sequence"/>
</dbReference>
<dbReference type="PANTHER" id="PTHR43310:SF1">
    <property type="entry name" value="SULFATE TRANSPORTER YBAR-RELATED"/>
    <property type="match status" value="1"/>
</dbReference>
<organism evidence="4 5">
    <name type="scientific">Seminavis robusta</name>
    <dbReference type="NCBI Taxonomy" id="568900"/>
    <lineage>
        <taxon>Eukaryota</taxon>
        <taxon>Sar</taxon>
        <taxon>Stramenopiles</taxon>
        <taxon>Ochrophyta</taxon>
        <taxon>Bacillariophyta</taxon>
        <taxon>Bacillariophyceae</taxon>
        <taxon>Bacillariophycidae</taxon>
        <taxon>Naviculales</taxon>
        <taxon>Naviculaceae</taxon>
        <taxon>Seminavis</taxon>
    </lineage>
</organism>
<accession>A0A9N8DMS9</accession>
<keyword evidence="2" id="KW-0812">Transmembrane</keyword>
<feature type="region of interest" description="Disordered" evidence="1">
    <location>
        <begin position="654"/>
        <end position="679"/>
    </location>
</feature>
<dbReference type="CDD" id="cd07042">
    <property type="entry name" value="STAS_SulP_like_sulfate_transporter"/>
    <property type="match status" value="1"/>
</dbReference>
<dbReference type="OrthoDB" id="409725at2759"/>
<feature type="region of interest" description="Disordered" evidence="1">
    <location>
        <begin position="1"/>
        <end position="148"/>
    </location>
</feature>
<dbReference type="Pfam" id="PF01740">
    <property type="entry name" value="STAS"/>
    <property type="match status" value="1"/>
</dbReference>
<dbReference type="AlphaFoldDB" id="A0A9N8DMS9"/>
<gene>
    <name evidence="4" type="ORF">SEMRO_231_G093510.1</name>
</gene>
<feature type="transmembrane region" description="Helical" evidence="2">
    <location>
        <begin position="735"/>
        <end position="757"/>
    </location>
</feature>
<dbReference type="EMBL" id="CAICTM010000230">
    <property type="protein sequence ID" value="CAB9505434.1"/>
    <property type="molecule type" value="Genomic_DNA"/>
</dbReference>
<reference evidence="4" key="1">
    <citation type="submission" date="2020-06" db="EMBL/GenBank/DDBJ databases">
        <authorList>
            <consortium name="Plant Systems Biology data submission"/>
        </authorList>
    </citation>
    <scope>NUCLEOTIDE SEQUENCE</scope>
    <source>
        <strain evidence="4">D6</strain>
    </source>
</reference>
<name>A0A9N8DMS9_9STRA</name>
<evidence type="ECO:0000313" key="5">
    <source>
        <dbReference type="Proteomes" id="UP001153069"/>
    </source>
</evidence>
<feature type="transmembrane region" description="Helical" evidence="2">
    <location>
        <begin position="280"/>
        <end position="302"/>
    </location>
</feature>
<feature type="region of interest" description="Disordered" evidence="1">
    <location>
        <begin position="592"/>
        <end position="621"/>
    </location>
</feature>
<dbReference type="PROSITE" id="PS50801">
    <property type="entry name" value="STAS"/>
    <property type="match status" value="1"/>
</dbReference>
<feature type="compositionally biased region" description="Polar residues" evidence="1">
    <location>
        <begin position="92"/>
        <end position="112"/>
    </location>
</feature>
<keyword evidence="2" id="KW-1133">Transmembrane helix</keyword>
<keyword evidence="5" id="KW-1185">Reference proteome</keyword>
<feature type="compositionally biased region" description="Low complexity" evidence="1">
    <location>
        <begin position="41"/>
        <end position="81"/>
    </location>
</feature>
<sequence>MTTPGGKGGGKPEAASSLMGMFEPPPGAATTTDNAKETSKAKAPTSTSPTTGTSKSGPSTTTAVSPASKGSPSAASPQAPALLGMFEPPTPTAGNQASPSAMAPTTGTTKPTEASLMSMFEPPTPARVTSVGQPQQQQQQQPSPLSPESFALHANQRTSLTATVRHANSQENGTNLHTENSTLLQSIFDQEETPKVHAKNMIDYNAVSDNNNQFDSLLVGPSSSNNHHQSEMHFVRVKDSTDEEMQKFLSNVNKADAANNNNNKQSWKEFLAYQFQPSTFAGAFMFLLYHVVFCLANGSAIIRPHANKPIFGEMAKLSVVGIFAAAPLYIARLGNDVPAVYPSLDLFMAPFLASAAVTVDQSLADDGITGEDTNDVFFATFAVLAALGMGLSGILLWLAAKFKLASLGTFLPYSVLCGFFSAVGVLMWALAFSVDTTGKTWQYVFFSGDTDLILTSLMHHIPSLMVGILMNLLGPKHPFYVIFLISLTILGFYTTMWITGTTLEEAQQNQWFWSQEELSIQASDSDEGFLASWAPPLPFGHFGSMLEGQVNYKAVYAGLKDMFAMAFCYLLRSSIHASAMKKNVGNLVCKKRVKKKKSSESEEATTASKPKKRGHKKDPSYAQATMEALTDNVRMINESLADTRNASGTHSVRFARPSKLSTGPGPKLQQAPTKVDNSNDEQEIAQEYEYIEIRPKPCRRTLQDIFAEYGYALMAVGLSGGFGVCPVVATSNTMYALGAGHSSPQYLSVLLLIIFYVTDFELVRYIPKACFSALLVLGAVDTFVVWFFLSYRKTQDLMEWLVVPFIVAFSLVVGFLNAVFLGVGISTFVFVAAFFRVGVVKFNATGLEIRSTIERSQTISKWLDTHGDYIQVLVLQNFLFFGNASSILNYISTMFEEDYDGSVVSSFDLPPVPKVLIIDMSLNTGMDTSTLDIFAEITELCKTNNCKVFLCGLSSRAKKGLGLTGVKPDTSIAKDERLVRFFSDLDTALGKAEDLISLGMIEKKDDTYIARSLRLPRSGFQTALKHIDEQHGQEFSKALLELEQFAVALELQPGEPLFASDGGRIEDSERGLVFVESGQLRIEKDANETLTRGHSITTRNRSFGTFNNLHARSGTLGRQRAALKASTREPMTRTFRLARIGPGWVVGNVERASGLKHGGVCSAVTYCQLHHLSFQKLEMLERENPRLILALYKMLSHLMVRRQEITIEQLATFHSIMSAPAHSKPLSRTAMMALRR</sequence>
<evidence type="ECO:0000256" key="2">
    <source>
        <dbReference type="SAM" id="Phobius"/>
    </source>
</evidence>
<dbReference type="PANTHER" id="PTHR43310">
    <property type="entry name" value="SULFATE TRANSPORTER YBAR-RELATED"/>
    <property type="match status" value="1"/>
</dbReference>
<dbReference type="InterPro" id="IPR002645">
    <property type="entry name" value="STAS_dom"/>
</dbReference>
<feature type="transmembrane region" description="Helical" evidence="2">
    <location>
        <begin position="452"/>
        <end position="472"/>
    </location>
</feature>
<feature type="transmembrane region" description="Helical" evidence="2">
    <location>
        <begin position="479"/>
        <end position="498"/>
    </location>
</feature>
<protein>
    <submittedName>
        <fullName evidence="4">Solute carrier family 26</fullName>
    </submittedName>
</protein>
<proteinExistence type="predicted"/>
<feature type="transmembrane region" description="Helical" evidence="2">
    <location>
        <begin position="801"/>
        <end position="834"/>
    </location>
</feature>
<dbReference type="SUPFAM" id="SSF51206">
    <property type="entry name" value="cAMP-binding domain-like"/>
    <property type="match status" value="1"/>
</dbReference>
<feature type="compositionally biased region" description="Gly residues" evidence="1">
    <location>
        <begin position="1"/>
        <end position="11"/>
    </location>
</feature>
<evidence type="ECO:0000256" key="1">
    <source>
        <dbReference type="SAM" id="MobiDB-lite"/>
    </source>
</evidence>
<evidence type="ECO:0000313" key="4">
    <source>
        <dbReference type="EMBL" id="CAB9505434.1"/>
    </source>
</evidence>
<dbReference type="Gene3D" id="3.30.750.24">
    <property type="entry name" value="STAS domain"/>
    <property type="match status" value="1"/>
</dbReference>
<feature type="transmembrane region" description="Helical" evidence="2">
    <location>
        <begin position="314"/>
        <end position="331"/>
    </location>
</feature>
<comment type="caution">
    <text evidence="4">The sequence shown here is derived from an EMBL/GenBank/DDBJ whole genome shotgun (WGS) entry which is preliminary data.</text>
</comment>